<dbReference type="AlphaFoldDB" id="A0A0M5L7H5"/>
<reference evidence="1 2" key="1">
    <citation type="submission" date="2015-09" db="EMBL/GenBank/DDBJ databases">
        <title>Complete genome sequence of a benzo[a]pyrene-degrading bacterium Altererythrobacter epoxidivorans CGMCC 1.7731T.</title>
        <authorList>
            <person name="Li Z."/>
            <person name="Cheng H."/>
            <person name="Huo Y."/>
            <person name="Xu X."/>
        </authorList>
    </citation>
    <scope>NUCLEOTIDE SEQUENCE [LARGE SCALE GENOMIC DNA]</scope>
    <source>
        <strain evidence="1 2">CGMCC 1.7731</strain>
    </source>
</reference>
<dbReference type="Proteomes" id="UP000057938">
    <property type="component" value="Chromosome"/>
</dbReference>
<dbReference type="PATRIC" id="fig|361183.4.peg.2690"/>
<dbReference type="EMBL" id="CP012669">
    <property type="protein sequence ID" value="ALE18007.1"/>
    <property type="molecule type" value="Genomic_DNA"/>
</dbReference>
<gene>
    <name evidence="1" type="ORF">AMC99_02736</name>
</gene>
<name>A0A0M5L7H5_9SPHN</name>
<accession>A0A0M5L7H5</accession>
<dbReference type="KEGG" id="aep:AMC99_02736"/>
<organism evidence="1 2">
    <name type="scientific">Altererythrobacter epoxidivorans</name>
    <dbReference type="NCBI Taxonomy" id="361183"/>
    <lineage>
        <taxon>Bacteria</taxon>
        <taxon>Pseudomonadati</taxon>
        <taxon>Pseudomonadota</taxon>
        <taxon>Alphaproteobacteria</taxon>
        <taxon>Sphingomonadales</taxon>
        <taxon>Erythrobacteraceae</taxon>
        <taxon>Altererythrobacter</taxon>
    </lineage>
</organism>
<sequence>MDYVLMIPAPVEQGLTREPMSRFPAAFAWHAPRATCF</sequence>
<keyword evidence="2" id="KW-1185">Reference proteome</keyword>
<evidence type="ECO:0000313" key="2">
    <source>
        <dbReference type="Proteomes" id="UP000057938"/>
    </source>
</evidence>
<protein>
    <submittedName>
        <fullName evidence="1">Uncharacterized protein</fullName>
    </submittedName>
</protein>
<evidence type="ECO:0000313" key="1">
    <source>
        <dbReference type="EMBL" id="ALE18007.1"/>
    </source>
</evidence>
<proteinExistence type="predicted"/>